<dbReference type="Gene3D" id="3.30.460.30">
    <property type="entry name" value="Glutamyl-tRNA reductase, N-terminal domain"/>
    <property type="match status" value="1"/>
</dbReference>
<dbReference type="PANTHER" id="PTHR43013">
    <property type="entry name" value="GLUTAMYL-TRNA REDUCTASE"/>
    <property type="match status" value="1"/>
</dbReference>
<evidence type="ECO:0000256" key="6">
    <source>
        <dbReference type="ARBA" id="ARBA00023244"/>
    </source>
</evidence>
<evidence type="ECO:0000256" key="1">
    <source>
        <dbReference type="ARBA" id="ARBA00005059"/>
    </source>
</evidence>
<evidence type="ECO:0000256" key="10">
    <source>
        <dbReference type="PIRSR" id="PIRSR000445-2"/>
    </source>
</evidence>
<dbReference type="SUPFAM" id="SSF69742">
    <property type="entry name" value="Glutamyl tRNA-reductase catalytic, N-terminal domain"/>
    <property type="match status" value="1"/>
</dbReference>
<sequence length="418" mass="43682">MYFLSADHRRLSLDAVARLSAAAPRLGPDLMSGFALRGALVLATCNRLALLLEADELDASAIARFLARRAGLDQPPELSSWQGAEAHRELFATASGLRSMVIGERQIAGQLRRALRTATAEATASTELIRAVEHASIASRRVAGETSLAGRGRSIVAVGVGLAERELGPLPGARVLLVGTGSYAGATVSALREHGATSIAVHSASSQRGQDFARSRGLRAVAPEALAQALAQADLVITCRGMGGPILSADRVRQALEARSRDDGTRTRLVILDLALPRDVEAGVAELPGVVCLDLDGIRQAVPAAAGADIEQAQAIVEAEAGAFERDLAGRAMAPLITAVRAAADRVVEEEAARLRPAGETDSVSLAEAERALQRLAARLLHVPTVQARRAGEAGQQDAYRQALALVLGPDLARAAHE</sequence>
<comment type="miscellaneous">
    <text evidence="8">During catalysis, the active site Cys acts as a nucleophile attacking the alpha-carbonyl group of tRNA-bound glutamate with the formation of a thioester intermediate between enzyme and glutamate, and the concomitant release of tRNA(Glu). The thioester intermediate is finally reduced by direct hydride transfer from NADPH, to form the product GSA.</text>
</comment>
<feature type="binding site" evidence="8 11">
    <location>
        <begin position="179"/>
        <end position="184"/>
    </location>
    <ligand>
        <name>NADP(+)</name>
        <dbReference type="ChEBI" id="CHEBI:58349"/>
    </ligand>
</feature>
<evidence type="ECO:0000256" key="3">
    <source>
        <dbReference type="ARBA" id="ARBA00012970"/>
    </source>
</evidence>
<comment type="function">
    <text evidence="8">Catalyzes the NADPH-dependent reduction of glutamyl-tRNA(Glu) to glutamate 1-semialdehyde (GSA).</text>
</comment>
<dbReference type="Gene3D" id="3.40.50.720">
    <property type="entry name" value="NAD(P)-binding Rossmann-like Domain"/>
    <property type="match status" value="1"/>
</dbReference>
<dbReference type="InterPro" id="IPR036453">
    <property type="entry name" value="GluRdtase_dimer_dom_sf"/>
</dbReference>
<feature type="domain" description="Quinate/shikimate 5-dehydrogenase/glutamyl-tRNA reductase" evidence="14">
    <location>
        <begin position="162"/>
        <end position="299"/>
    </location>
</feature>
<gene>
    <name evidence="8 16" type="primary">hemA</name>
    <name evidence="16" type="ORF">NCTC11923_00425</name>
</gene>
<evidence type="ECO:0000313" key="17">
    <source>
        <dbReference type="Proteomes" id="UP000276899"/>
    </source>
</evidence>
<dbReference type="NCBIfam" id="TIGR01035">
    <property type="entry name" value="hemA"/>
    <property type="match status" value="1"/>
</dbReference>
<dbReference type="Pfam" id="PF05201">
    <property type="entry name" value="GlutR_N"/>
    <property type="match status" value="1"/>
</dbReference>
<dbReference type="UniPathway" id="UPA00251">
    <property type="reaction ID" value="UER00316"/>
</dbReference>
<dbReference type="PANTHER" id="PTHR43013:SF1">
    <property type="entry name" value="GLUTAMYL-TRNA REDUCTASE"/>
    <property type="match status" value="1"/>
</dbReference>
<feature type="binding site" evidence="8 10">
    <location>
        <position position="110"/>
    </location>
    <ligand>
        <name>substrate</name>
    </ligand>
</feature>
<reference evidence="16 17" key="1">
    <citation type="submission" date="2018-12" db="EMBL/GenBank/DDBJ databases">
        <authorList>
            <consortium name="Pathogen Informatics"/>
        </authorList>
    </citation>
    <scope>NUCLEOTIDE SEQUENCE [LARGE SCALE GENOMIC DNA]</scope>
    <source>
        <strain evidence="16 17">NCTC11923</strain>
    </source>
</reference>
<dbReference type="NCBIfam" id="NF000750">
    <property type="entry name" value="PRK00045.3-4"/>
    <property type="match status" value="1"/>
</dbReference>
<feature type="binding site" evidence="8 10">
    <location>
        <begin position="104"/>
        <end position="106"/>
    </location>
    <ligand>
        <name>substrate</name>
    </ligand>
</feature>
<evidence type="ECO:0000256" key="5">
    <source>
        <dbReference type="ARBA" id="ARBA00023002"/>
    </source>
</evidence>
<comment type="similarity">
    <text evidence="2 8 12">Belongs to the glutamyl-tRNA reductase family.</text>
</comment>
<evidence type="ECO:0000256" key="12">
    <source>
        <dbReference type="RuleBase" id="RU000584"/>
    </source>
</evidence>
<dbReference type="InterPro" id="IPR036343">
    <property type="entry name" value="GluRdtase_N_sf"/>
</dbReference>
<dbReference type="GO" id="GO:0008883">
    <property type="term" value="F:glutamyl-tRNA reductase activity"/>
    <property type="evidence" value="ECO:0007669"/>
    <property type="project" value="UniProtKB-UniRule"/>
</dbReference>
<organism evidence="16 17">
    <name type="scientific">Actinomyces slackii</name>
    <dbReference type="NCBI Taxonomy" id="52774"/>
    <lineage>
        <taxon>Bacteria</taxon>
        <taxon>Bacillati</taxon>
        <taxon>Actinomycetota</taxon>
        <taxon>Actinomycetes</taxon>
        <taxon>Actinomycetales</taxon>
        <taxon>Actinomycetaceae</taxon>
        <taxon>Actinomyces</taxon>
    </lineage>
</organism>
<comment type="subunit">
    <text evidence="8">Homodimer.</text>
</comment>
<dbReference type="AlphaFoldDB" id="A0A448KA76"/>
<feature type="active site" description="Nucleophile" evidence="8 9">
    <location>
        <position position="45"/>
    </location>
</feature>
<dbReference type="EMBL" id="LR134363">
    <property type="protein sequence ID" value="VEG73813.1"/>
    <property type="molecule type" value="Genomic_DNA"/>
</dbReference>
<dbReference type="Pfam" id="PF01488">
    <property type="entry name" value="Shikimate_DH"/>
    <property type="match status" value="1"/>
</dbReference>
<dbReference type="SUPFAM" id="SSF51735">
    <property type="entry name" value="NAD(P)-binding Rossmann-fold domains"/>
    <property type="match status" value="1"/>
</dbReference>
<name>A0A448KA76_9ACTO</name>
<dbReference type="InterPro" id="IPR006151">
    <property type="entry name" value="Shikm_DH/Glu-tRNA_Rdtase"/>
</dbReference>
<keyword evidence="5 8" id="KW-0560">Oxidoreductase</keyword>
<dbReference type="PIRSF" id="PIRSF000445">
    <property type="entry name" value="4pyrrol_synth_GluRdtase"/>
    <property type="match status" value="1"/>
</dbReference>
<feature type="binding site" evidence="8 10">
    <location>
        <begin position="44"/>
        <end position="47"/>
    </location>
    <ligand>
        <name>substrate</name>
    </ligand>
</feature>
<dbReference type="EC" id="1.2.1.70" evidence="3 8"/>
<dbReference type="InterPro" id="IPR000343">
    <property type="entry name" value="4pyrrol_synth_GluRdtase"/>
</dbReference>
<keyword evidence="6 8" id="KW-0627">Porphyrin biosynthesis</keyword>
<dbReference type="KEGG" id="asla:NCTC11923_00425"/>
<evidence type="ECO:0000256" key="9">
    <source>
        <dbReference type="PIRSR" id="PIRSR000445-1"/>
    </source>
</evidence>
<proteinExistence type="inferred from homology"/>
<dbReference type="InterPro" id="IPR015896">
    <property type="entry name" value="4pyrrol_synth_GluRdtase_dimer"/>
</dbReference>
<evidence type="ECO:0000256" key="2">
    <source>
        <dbReference type="ARBA" id="ARBA00005916"/>
    </source>
</evidence>
<dbReference type="Pfam" id="PF00745">
    <property type="entry name" value="GlutR_dimer"/>
    <property type="match status" value="1"/>
</dbReference>
<feature type="domain" description="Tetrapyrrole biosynthesis glutamyl-tRNA reductase dimerisation" evidence="13">
    <location>
        <begin position="312"/>
        <end position="405"/>
    </location>
</feature>
<dbReference type="GO" id="GO:0019353">
    <property type="term" value="P:protoporphyrinogen IX biosynthetic process from glutamate"/>
    <property type="evidence" value="ECO:0007669"/>
    <property type="project" value="TreeGrafter"/>
</dbReference>
<evidence type="ECO:0000259" key="13">
    <source>
        <dbReference type="Pfam" id="PF00745"/>
    </source>
</evidence>
<evidence type="ECO:0000313" key="16">
    <source>
        <dbReference type="EMBL" id="VEG73813.1"/>
    </source>
</evidence>
<keyword evidence="17" id="KW-1185">Reference proteome</keyword>
<comment type="pathway">
    <text evidence="1 8 12">Porphyrin-containing compound metabolism; protoporphyrin-IX biosynthesis; 5-aminolevulinate from L-glutamyl-tRNA(Glu): step 1/2.</text>
</comment>
<dbReference type="GO" id="GO:0050661">
    <property type="term" value="F:NADP binding"/>
    <property type="evidence" value="ECO:0007669"/>
    <property type="project" value="InterPro"/>
</dbReference>
<dbReference type="InterPro" id="IPR015895">
    <property type="entry name" value="4pyrrol_synth_GluRdtase_N"/>
</dbReference>
<dbReference type="SUPFAM" id="SSF69075">
    <property type="entry name" value="Glutamyl tRNA-reductase dimerization domain"/>
    <property type="match status" value="1"/>
</dbReference>
<keyword evidence="4 8" id="KW-0521">NADP</keyword>
<accession>A0A448KA76</accession>
<evidence type="ECO:0000256" key="8">
    <source>
        <dbReference type="HAMAP-Rule" id="MF_00087"/>
    </source>
</evidence>
<evidence type="ECO:0000256" key="7">
    <source>
        <dbReference type="ARBA" id="ARBA00047464"/>
    </source>
</evidence>
<evidence type="ECO:0000256" key="11">
    <source>
        <dbReference type="PIRSR" id="PIRSR000445-3"/>
    </source>
</evidence>
<protein>
    <recommendedName>
        <fullName evidence="3 8">Glutamyl-tRNA reductase</fullName>
        <shortName evidence="8">GluTR</shortName>
        <ecNumber evidence="3 8">1.2.1.70</ecNumber>
    </recommendedName>
</protein>
<feature type="domain" description="Glutamyl-tRNA reductase N-terminal" evidence="15">
    <location>
        <begin position="5"/>
        <end position="146"/>
    </location>
</feature>
<dbReference type="HAMAP" id="MF_00087">
    <property type="entry name" value="Glu_tRNA_reductase"/>
    <property type="match status" value="1"/>
</dbReference>
<comment type="catalytic activity">
    <reaction evidence="7 8 12">
        <text>(S)-4-amino-5-oxopentanoate + tRNA(Glu) + NADP(+) = L-glutamyl-tRNA(Glu) + NADPH + H(+)</text>
        <dbReference type="Rhea" id="RHEA:12344"/>
        <dbReference type="Rhea" id="RHEA-COMP:9663"/>
        <dbReference type="Rhea" id="RHEA-COMP:9680"/>
        <dbReference type="ChEBI" id="CHEBI:15378"/>
        <dbReference type="ChEBI" id="CHEBI:57501"/>
        <dbReference type="ChEBI" id="CHEBI:57783"/>
        <dbReference type="ChEBI" id="CHEBI:58349"/>
        <dbReference type="ChEBI" id="CHEBI:78442"/>
        <dbReference type="ChEBI" id="CHEBI:78520"/>
        <dbReference type="EC" id="1.2.1.70"/>
    </reaction>
</comment>
<feature type="binding site" evidence="8 10">
    <location>
        <position position="99"/>
    </location>
    <ligand>
        <name>substrate</name>
    </ligand>
</feature>
<dbReference type="InterPro" id="IPR036291">
    <property type="entry name" value="NAD(P)-bd_dom_sf"/>
</dbReference>
<evidence type="ECO:0000259" key="14">
    <source>
        <dbReference type="Pfam" id="PF01488"/>
    </source>
</evidence>
<evidence type="ECO:0000256" key="4">
    <source>
        <dbReference type="ARBA" id="ARBA00022857"/>
    </source>
</evidence>
<comment type="caution">
    <text evidence="8">Lacks conserved residue(s) required for the propagation of feature annotation.</text>
</comment>
<comment type="domain">
    <text evidence="8">Possesses an unusual extended V-shaped dimeric structure with each monomer consisting of three distinct domains arranged along a curved 'spinal' alpha-helix. The N-terminal catalytic domain specifically recognizes the glutamate moiety of the substrate. The second domain is the NADPH-binding domain, and the third C-terminal domain is responsible for dimerization.</text>
</comment>
<dbReference type="Proteomes" id="UP000276899">
    <property type="component" value="Chromosome"/>
</dbReference>
<dbReference type="STRING" id="1278298.GCA_000428685_02443"/>
<dbReference type="RefSeq" id="WP_051281289.1">
    <property type="nucleotide sequence ID" value="NZ_CBCRWE010000091.1"/>
</dbReference>
<evidence type="ECO:0000259" key="15">
    <source>
        <dbReference type="Pfam" id="PF05201"/>
    </source>
</evidence>